<dbReference type="PATRIC" id="fig|742737.3.peg.734"/>
<feature type="transmembrane region" description="Helical" evidence="1">
    <location>
        <begin position="101"/>
        <end position="124"/>
    </location>
</feature>
<sequence length="395" mass="45407">MNKKHNRLIVIGDGIVYRYGNNYYVSGSSQLDFYECFDGIDEVIIWSRIYDISETDIPKYSMYDTSTLSKQVTFCGIFNQPSGLKGYIITMYERIKKLNKLFCKPALVICSPISVSQWIMWLLFRKRDLIFISRVIGDPDGIPDIKKSKAIWKVIVCFVKRLQVNYLAKSKLQTWVSSELEKKYRNPYVPSVIFHDGLIYDRQIVTEIKPRTKPELQLIFVGRLSPEKGINDLIDAVNMLSTSRIKLKIIGQGVEQENIRRKINEYNLEDKIILLGQKKWGQELFSEMRTSDILILPSYNEGLGMVLLEAMSNGITVIGSRVGGIPDVINPGLNGLLFTPGNVAELADAIKSLYDNEELRSKLCRNALITAHQNTREMQLERFHEAYMKNVYNYL</sequence>
<evidence type="ECO:0000259" key="2">
    <source>
        <dbReference type="Pfam" id="PF00534"/>
    </source>
</evidence>
<comment type="caution">
    <text evidence="3">The sequence shown here is derived from an EMBL/GenBank/DDBJ whole genome shotgun (WGS) entry which is preliminary data.</text>
</comment>
<keyword evidence="1" id="KW-0472">Membrane</keyword>
<organism evidence="3 4">
    <name type="scientific">Hungatella hathewayi WAL-18680</name>
    <dbReference type="NCBI Taxonomy" id="742737"/>
    <lineage>
        <taxon>Bacteria</taxon>
        <taxon>Bacillati</taxon>
        <taxon>Bacillota</taxon>
        <taxon>Clostridia</taxon>
        <taxon>Lachnospirales</taxon>
        <taxon>Lachnospiraceae</taxon>
        <taxon>Hungatella</taxon>
    </lineage>
</organism>
<dbReference type="OrthoDB" id="9795068at2"/>
<keyword evidence="1" id="KW-1133">Transmembrane helix</keyword>
<evidence type="ECO:0000313" key="4">
    <source>
        <dbReference type="Proteomes" id="UP000005384"/>
    </source>
</evidence>
<dbReference type="RefSeq" id="WP_006778723.1">
    <property type="nucleotide sequence ID" value="NZ_CP040506.1"/>
</dbReference>
<accession>G5IB60</accession>
<evidence type="ECO:0000313" key="3">
    <source>
        <dbReference type="EMBL" id="EHI61375.1"/>
    </source>
</evidence>
<dbReference type="Gene3D" id="3.40.50.2000">
    <property type="entry name" value="Glycogen Phosphorylase B"/>
    <property type="match status" value="2"/>
</dbReference>
<dbReference type="InterPro" id="IPR001296">
    <property type="entry name" value="Glyco_trans_1"/>
</dbReference>
<dbReference type="PANTHER" id="PTHR12526">
    <property type="entry name" value="GLYCOSYLTRANSFERASE"/>
    <property type="match status" value="1"/>
</dbReference>
<feature type="domain" description="Glycosyl transferase family 1" evidence="2">
    <location>
        <begin position="209"/>
        <end position="367"/>
    </location>
</feature>
<evidence type="ECO:0000256" key="1">
    <source>
        <dbReference type="SAM" id="Phobius"/>
    </source>
</evidence>
<keyword evidence="1" id="KW-0812">Transmembrane</keyword>
<dbReference type="Proteomes" id="UP000005384">
    <property type="component" value="Unassembled WGS sequence"/>
</dbReference>
<dbReference type="EMBL" id="ADLN01000005">
    <property type="protein sequence ID" value="EHI61375.1"/>
    <property type="molecule type" value="Genomic_DNA"/>
</dbReference>
<proteinExistence type="predicted"/>
<protein>
    <recommendedName>
        <fullName evidence="2">Glycosyl transferase family 1 domain-containing protein</fullName>
    </recommendedName>
</protein>
<dbReference type="Pfam" id="PF00534">
    <property type="entry name" value="Glycos_transf_1"/>
    <property type="match status" value="1"/>
</dbReference>
<dbReference type="HOGENOM" id="CLU_697865_0_0_9"/>
<gene>
    <name evidence="3" type="ORF">HMPREF9473_00737</name>
</gene>
<reference evidence="3 4" key="1">
    <citation type="submission" date="2011-08" db="EMBL/GenBank/DDBJ databases">
        <title>The Genome Sequence of Clostridium hathewayi WAL-18680.</title>
        <authorList>
            <consortium name="The Broad Institute Genome Sequencing Platform"/>
            <person name="Earl A."/>
            <person name="Ward D."/>
            <person name="Feldgarden M."/>
            <person name="Gevers D."/>
            <person name="Finegold S.M."/>
            <person name="Summanen P.H."/>
            <person name="Molitoris D.R."/>
            <person name="Song M."/>
            <person name="Daigneault M."/>
            <person name="Allen-Vercoe E."/>
            <person name="Young S.K."/>
            <person name="Zeng Q."/>
            <person name="Gargeya S."/>
            <person name="Fitzgerald M."/>
            <person name="Haas B."/>
            <person name="Abouelleil A."/>
            <person name="Alvarado L."/>
            <person name="Arachchi H.M."/>
            <person name="Berlin A."/>
            <person name="Brown A."/>
            <person name="Chapman S.B."/>
            <person name="Chen Z."/>
            <person name="Dunbar C."/>
            <person name="Freedman E."/>
            <person name="Gearin G."/>
            <person name="Gellesch M."/>
            <person name="Goldberg J."/>
            <person name="Griggs A."/>
            <person name="Gujja S."/>
            <person name="Heiman D."/>
            <person name="Howarth C."/>
            <person name="Larson L."/>
            <person name="Lui A."/>
            <person name="MacDonald P.J.P."/>
            <person name="Montmayeur A."/>
            <person name="Murphy C."/>
            <person name="Neiman D."/>
            <person name="Pearson M."/>
            <person name="Priest M."/>
            <person name="Roberts A."/>
            <person name="Saif S."/>
            <person name="Shea T."/>
            <person name="Shenoy N."/>
            <person name="Sisk P."/>
            <person name="Stolte C."/>
            <person name="Sykes S."/>
            <person name="Wortman J."/>
            <person name="Nusbaum C."/>
            <person name="Birren B."/>
        </authorList>
    </citation>
    <scope>NUCLEOTIDE SEQUENCE [LARGE SCALE GENOMIC DNA]</scope>
    <source>
        <strain evidence="3 4">WAL-18680</strain>
    </source>
</reference>
<name>G5IB60_9FIRM</name>
<dbReference type="SUPFAM" id="SSF53756">
    <property type="entry name" value="UDP-Glycosyltransferase/glycogen phosphorylase"/>
    <property type="match status" value="1"/>
</dbReference>
<dbReference type="PANTHER" id="PTHR12526:SF630">
    <property type="entry name" value="GLYCOSYLTRANSFERASE"/>
    <property type="match status" value="1"/>
</dbReference>
<dbReference type="CDD" id="cd03801">
    <property type="entry name" value="GT4_PimA-like"/>
    <property type="match status" value="1"/>
</dbReference>
<dbReference type="GO" id="GO:0016757">
    <property type="term" value="F:glycosyltransferase activity"/>
    <property type="evidence" value="ECO:0007669"/>
    <property type="project" value="InterPro"/>
</dbReference>
<dbReference type="AlphaFoldDB" id="G5IB60"/>
<keyword evidence="4" id="KW-1185">Reference proteome</keyword>